<evidence type="ECO:0000256" key="10">
    <source>
        <dbReference type="ARBA" id="ARBA00023004"/>
    </source>
</evidence>
<sequence length="325" mass="35943">MREALLSWFEENARDLPWRRTRDPWRILVSEVMLQQIQVKRAIPFYERFLARFPTVEALAEAPLSDAIRVWGDLGRYRRVVNLHRTARIVVDDYGGRIPSDPEALSKLPGIGPYTAGAVACFAYERDVPFFDTNMHRVLHRVFFGPDVPAATAKPGEVMDLAAGLVPPGRGWAWNQAVMEFGALRCTARRPACGDCPLGDHCKARPKMAGALAAAPRAKRDGTGPRYEHTNIYLRGRVLARLREASDMGGLALSELARQLGGNSDVDPRRLKEIVEGLERDGLLKVTDASERPEAQPAGAVAEERAPYAAGPEQEDLDGIWASLP</sequence>
<evidence type="ECO:0000256" key="1">
    <source>
        <dbReference type="ARBA" id="ARBA00000843"/>
    </source>
</evidence>
<comment type="catalytic activity">
    <reaction evidence="1">
        <text>Hydrolyzes free adenine bases from 7,8-dihydro-8-oxoguanine:adenine mismatched double-stranded DNA, leaving an apurinic site.</text>
        <dbReference type="EC" id="3.2.2.31"/>
    </reaction>
</comment>
<dbReference type="EC" id="3.2.2.31" evidence="4"/>
<dbReference type="Pfam" id="PF00730">
    <property type="entry name" value="HhH-GPD"/>
    <property type="match status" value="1"/>
</dbReference>
<proteinExistence type="inferred from homology"/>
<evidence type="ECO:0000256" key="3">
    <source>
        <dbReference type="ARBA" id="ARBA00008343"/>
    </source>
</evidence>
<keyword evidence="10" id="KW-0408">Iron</keyword>
<dbReference type="Pfam" id="PF00633">
    <property type="entry name" value="HHH"/>
    <property type="match status" value="1"/>
</dbReference>
<evidence type="ECO:0000256" key="2">
    <source>
        <dbReference type="ARBA" id="ARBA00001966"/>
    </source>
</evidence>
<evidence type="ECO:0000256" key="8">
    <source>
        <dbReference type="ARBA" id="ARBA00022763"/>
    </source>
</evidence>
<dbReference type="InterPro" id="IPR011257">
    <property type="entry name" value="DNA_glycosylase"/>
</dbReference>
<keyword evidence="6" id="KW-0004">4Fe-4S</keyword>
<evidence type="ECO:0000313" key="16">
    <source>
        <dbReference type="EMBL" id="CAA9513347.1"/>
    </source>
</evidence>
<evidence type="ECO:0000256" key="4">
    <source>
        <dbReference type="ARBA" id="ARBA00012045"/>
    </source>
</evidence>
<comment type="similarity">
    <text evidence="3">Belongs to the Nth/MutY family.</text>
</comment>
<dbReference type="GO" id="GO:0032357">
    <property type="term" value="F:oxidized purine DNA binding"/>
    <property type="evidence" value="ECO:0007669"/>
    <property type="project" value="TreeGrafter"/>
</dbReference>
<evidence type="ECO:0000259" key="15">
    <source>
        <dbReference type="SMART" id="SM00478"/>
    </source>
</evidence>
<dbReference type="PANTHER" id="PTHR42944">
    <property type="entry name" value="ADENINE DNA GLYCOSYLASE"/>
    <property type="match status" value="1"/>
</dbReference>
<dbReference type="GO" id="GO:0006298">
    <property type="term" value="P:mismatch repair"/>
    <property type="evidence" value="ECO:0007669"/>
    <property type="project" value="TreeGrafter"/>
</dbReference>
<dbReference type="SMART" id="SM00478">
    <property type="entry name" value="ENDO3c"/>
    <property type="match status" value="1"/>
</dbReference>
<dbReference type="GO" id="GO:0000701">
    <property type="term" value="F:purine-specific mismatch base pair DNA N-glycosylase activity"/>
    <property type="evidence" value="ECO:0007669"/>
    <property type="project" value="UniProtKB-EC"/>
</dbReference>
<evidence type="ECO:0000256" key="11">
    <source>
        <dbReference type="ARBA" id="ARBA00023014"/>
    </source>
</evidence>
<dbReference type="Gene3D" id="1.10.340.30">
    <property type="entry name" value="Hypothetical protein, domain 2"/>
    <property type="match status" value="1"/>
</dbReference>
<dbReference type="CDD" id="cd00056">
    <property type="entry name" value="ENDO3c"/>
    <property type="match status" value="1"/>
</dbReference>
<evidence type="ECO:0000256" key="13">
    <source>
        <dbReference type="ARBA" id="ARBA00023295"/>
    </source>
</evidence>
<keyword evidence="7" id="KW-0479">Metal-binding</keyword>
<dbReference type="InterPro" id="IPR003651">
    <property type="entry name" value="Endonuclease3_FeS-loop_motif"/>
</dbReference>
<feature type="domain" description="HhH-GPD" evidence="15">
    <location>
        <begin position="33"/>
        <end position="184"/>
    </location>
</feature>
<evidence type="ECO:0000256" key="5">
    <source>
        <dbReference type="ARBA" id="ARBA00022023"/>
    </source>
</evidence>
<comment type="cofactor">
    <cofactor evidence="2">
        <name>[4Fe-4S] cluster</name>
        <dbReference type="ChEBI" id="CHEBI:49883"/>
    </cofactor>
</comment>
<protein>
    <recommendedName>
        <fullName evidence="5">Adenine DNA glycosylase</fullName>
        <ecNumber evidence="4">3.2.2.31</ecNumber>
    </recommendedName>
</protein>
<evidence type="ECO:0000256" key="12">
    <source>
        <dbReference type="ARBA" id="ARBA00023204"/>
    </source>
</evidence>
<keyword evidence="9 16" id="KW-0378">Hydrolase</keyword>
<gene>
    <name evidence="16" type="ORF">AVDCRST_MAG12-3347</name>
</gene>
<dbReference type="Pfam" id="PF10576">
    <property type="entry name" value="EndIII_4Fe-2S"/>
    <property type="match status" value="1"/>
</dbReference>
<evidence type="ECO:0000256" key="7">
    <source>
        <dbReference type="ARBA" id="ARBA00022723"/>
    </source>
</evidence>
<dbReference type="GO" id="GO:0034039">
    <property type="term" value="F:8-oxo-7,8-dihydroguanine DNA N-glycosylase activity"/>
    <property type="evidence" value="ECO:0007669"/>
    <property type="project" value="TreeGrafter"/>
</dbReference>
<evidence type="ECO:0000256" key="6">
    <source>
        <dbReference type="ARBA" id="ARBA00022485"/>
    </source>
</evidence>
<dbReference type="InterPro" id="IPR023170">
    <property type="entry name" value="HhH_base_excis_C"/>
</dbReference>
<evidence type="ECO:0000256" key="14">
    <source>
        <dbReference type="SAM" id="MobiDB-lite"/>
    </source>
</evidence>
<dbReference type="InterPro" id="IPR003265">
    <property type="entry name" value="HhH-GPD_domain"/>
</dbReference>
<dbReference type="InterPro" id="IPR000445">
    <property type="entry name" value="HhH_motif"/>
</dbReference>
<dbReference type="EMBL" id="CADCVK010000464">
    <property type="protein sequence ID" value="CAA9513347.1"/>
    <property type="molecule type" value="Genomic_DNA"/>
</dbReference>
<dbReference type="PANTHER" id="PTHR42944:SF1">
    <property type="entry name" value="ADENINE DNA GLYCOSYLASE"/>
    <property type="match status" value="1"/>
</dbReference>
<dbReference type="PROSITE" id="PS00764">
    <property type="entry name" value="ENDONUCLEASE_III_1"/>
    <property type="match status" value="1"/>
</dbReference>
<evidence type="ECO:0000256" key="9">
    <source>
        <dbReference type="ARBA" id="ARBA00022801"/>
    </source>
</evidence>
<dbReference type="GO" id="GO:0006284">
    <property type="term" value="P:base-excision repair"/>
    <property type="evidence" value="ECO:0007669"/>
    <property type="project" value="InterPro"/>
</dbReference>
<keyword evidence="8" id="KW-0227">DNA damage</keyword>
<dbReference type="GO" id="GO:0035485">
    <property type="term" value="F:adenine/guanine mispair binding"/>
    <property type="evidence" value="ECO:0007669"/>
    <property type="project" value="TreeGrafter"/>
</dbReference>
<reference evidence="16" key="1">
    <citation type="submission" date="2020-02" db="EMBL/GenBank/DDBJ databases">
        <authorList>
            <person name="Meier V. D."/>
        </authorList>
    </citation>
    <scope>NUCLEOTIDE SEQUENCE</scope>
    <source>
        <strain evidence="16">AVDCRST_MAG12</strain>
    </source>
</reference>
<keyword evidence="12" id="KW-0234">DNA repair</keyword>
<name>A0A6J4T4Q2_9ACTN</name>
<feature type="region of interest" description="Disordered" evidence="14">
    <location>
        <begin position="287"/>
        <end position="325"/>
    </location>
</feature>
<organism evidence="16">
    <name type="scientific">uncultured Rubrobacteraceae bacterium</name>
    <dbReference type="NCBI Taxonomy" id="349277"/>
    <lineage>
        <taxon>Bacteria</taxon>
        <taxon>Bacillati</taxon>
        <taxon>Actinomycetota</taxon>
        <taxon>Rubrobacteria</taxon>
        <taxon>Rubrobacterales</taxon>
        <taxon>Rubrobacteraceae</taxon>
        <taxon>environmental samples</taxon>
    </lineage>
</organism>
<keyword evidence="11" id="KW-0411">Iron-sulfur</keyword>
<dbReference type="Gene3D" id="1.10.1670.10">
    <property type="entry name" value="Helix-hairpin-Helix base-excision DNA repair enzymes (C-terminal)"/>
    <property type="match status" value="1"/>
</dbReference>
<accession>A0A6J4T4Q2</accession>
<dbReference type="InterPro" id="IPR004035">
    <property type="entry name" value="Endouclease-III_FeS-bd_BS"/>
</dbReference>
<dbReference type="GO" id="GO:0051539">
    <property type="term" value="F:4 iron, 4 sulfur cluster binding"/>
    <property type="evidence" value="ECO:0007669"/>
    <property type="project" value="UniProtKB-KW"/>
</dbReference>
<dbReference type="SUPFAM" id="SSF48150">
    <property type="entry name" value="DNA-glycosylase"/>
    <property type="match status" value="1"/>
</dbReference>
<dbReference type="AlphaFoldDB" id="A0A6J4T4Q2"/>
<dbReference type="InterPro" id="IPR044298">
    <property type="entry name" value="MIG/MutY"/>
</dbReference>
<dbReference type="GO" id="GO:0046872">
    <property type="term" value="F:metal ion binding"/>
    <property type="evidence" value="ECO:0007669"/>
    <property type="project" value="UniProtKB-KW"/>
</dbReference>
<keyword evidence="13 16" id="KW-0326">Glycosidase</keyword>